<dbReference type="AlphaFoldDB" id="A0AAX0WHG4"/>
<keyword evidence="2" id="KW-0808">Transferase</keyword>
<name>A0AAX0WHG4_9BACT</name>
<organism evidence="3 4">
    <name type="scientific">Akkermansia muciniphila</name>
    <dbReference type="NCBI Taxonomy" id="239935"/>
    <lineage>
        <taxon>Bacteria</taxon>
        <taxon>Pseudomonadati</taxon>
        <taxon>Verrucomicrobiota</taxon>
        <taxon>Verrucomicrobiia</taxon>
        <taxon>Verrucomicrobiales</taxon>
        <taxon>Akkermansiaceae</taxon>
        <taxon>Akkermansia</taxon>
    </lineage>
</organism>
<comment type="caution">
    <text evidence="3">The sequence shown here is derived from an EMBL/GenBank/DDBJ whole genome shotgun (WGS) entry which is preliminary data.</text>
</comment>
<dbReference type="CDD" id="cd11301">
    <property type="entry name" value="Fut1_Fut2_like"/>
    <property type="match status" value="1"/>
</dbReference>
<dbReference type="InterPro" id="IPR002516">
    <property type="entry name" value="Glyco_trans_11"/>
</dbReference>
<dbReference type="GO" id="GO:0016020">
    <property type="term" value="C:membrane"/>
    <property type="evidence" value="ECO:0007669"/>
    <property type="project" value="InterPro"/>
</dbReference>
<dbReference type="GO" id="GO:0005975">
    <property type="term" value="P:carbohydrate metabolic process"/>
    <property type="evidence" value="ECO:0007669"/>
    <property type="project" value="InterPro"/>
</dbReference>
<evidence type="ECO:0000313" key="3">
    <source>
        <dbReference type="EMBL" id="PNC99902.1"/>
    </source>
</evidence>
<dbReference type="Proteomes" id="UP000236075">
    <property type="component" value="Unassembled WGS sequence"/>
</dbReference>
<evidence type="ECO:0000256" key="2">
    <source>
        <dbReference type="ARBA" id="ARBA00022679"/>
    </source>
</evidence>
<dbReference type="GO" id="GO:0008107">
    <property type="term" value="F:galactoside 2-alpha-L-fucosyltransferase activity"/>
    <property type="evidence" value="ECO:0007669"/>
    <property type="project" value="InterPro"/>
</dbReference>
<dbReference type="PANTHER" id="PTHR11927">
    <property type="entry name" value="GALACTOSIDE 2-L-FUCOSYLTRANSFERASE"/>
    <property type="match status" value="1"/>
</dbReference>
<keyword evidence="1" id="KW-0328">Glycosyltransferase</keyword>
<dbReference type="Pfam" id="PF01531">
    <property type="entry name" value="Glyco_transf_11"/>
    <property type="match status" value="1"/>
</dbReference>
<dbReference type="EMBL" id="PJLB01000012">
    <property type="protein sequence ID" value="PNC99902.1"/>
    <property type="molecule type" value="Genomic_DNA"/>
</dbReference>
<protein>
    <submittedName>
        <fullName evidence="3">Alpha-1,2-fucosyltransferase</fullName>
    </submittedName>
</protein>
<proteinExistence type="predicted"/>
<dbReference type="PANTHER" id="PTHR11927:SF9">
    <property type="entry name" value="L-FUCOSYLTRANSFERASE"/>
    <property type="match status" value="1"/>
</dbReference>
<reference evidence="3 4" key="1">
    <citation type="journal article" date="2017" name="BMC Genomics">
        <title>Genome sequencing of 39 Akkermansia muciniphila isolates reveals its population structure, genomic and functional diverisity, and global distribution in mammalian gut microbiotas.</title>
        <authorList>
            <person name="Guo X."/>
            <person name="Li S."/>
            <person name="Zhang J."/>
            <person name="Wu F."/>
            <person name="Li X."/>
            <person name="Wu D."/>
            <person name="Zhang M."/>
            <person name="Ou Z."/>
            <person name="Jie Z."/>
            <person name="Yan Q."/>
            <person name="Li P."/>
            <person name="Yi J."/>
            <person name="Peng Y."/>
        </authorList>
    </citation>
    <scope>NUCLEOTIDE SEQUENCE [LARGE SCALE GENOMIC DNA]</scope>
    <source>
        <strain evidence="3 4">GP28</strain>
    </source>
</reference>
<evidence type="ECO:0000256" key="1">
    <source>
        <dbReference type="ARBA" id="ARBA00022676"/>
    </source>
</evidence>
<gene>
    <name evidence="3" type="ORF">CXT95_10850</name>
</gene>
<evidence type="ECO:0000313" key="4">
    <source>
        <dbReference type="Proteomes" id="UP000236075"/>
    </source>
</evidence>
<sequence length="261" mass="29481">MNMERKTGLMNKKYVSPCFLPGMRLGNIMFTLAAACAHARTVGVECRVPWAYNDASLMLRSRLGGWVLPSTPCGTNEPPSWQEPSFSYCPVPSRIRTGGLRGYFQSARYFEGQEAFIRALFAPLTAEKEPGAVGIHIRLGDYRRLRDKHRILDPGFLRRAAGHLSSGKNRLVLFSDEPDEAAEMLARVPAFGRFALEIDRGAPCESLRRMTAMEELVMSCSSFSWWGAWLGNTRKVIVPRDWFVGGVEDYRDIYLPHWVTL</sequence>
<accession>A0AAX0WHG4</accession>